<protein>
    <recommendedName>
        <fullName evidence="1">non-specific serine/threonine protein kinase</fullName>
        <ecNumber evidence="1">2.7.11.1</ecNumber>
    </recommendedName>
</protein>
<keyword evidence="9 13" id="KW-0067">ATP-binding</keyword>
<dbReference type="Gene3D" id="3.30.200.20">
    <property type="entry name" value="Phosphorylase Kinase, domain 1"/>
    <property type="match status" value="1"/>
</dbReference>
<evidence type="ECO:0000256" key="7">
    <source>
        <dbReference type="ARBA" id="ARBA00022777"/>
    </source>
</evidence>
<evidence type="ECO:0000256" key="5">
    <source>
        <dbReference type="ARBA" id="ARBA00022737"/>
    </source>
</evidence>
<dbReference type="Gene3D" id="1.10.510.10">
    <property type="entry name" value="Transferase(Phosphotransferase) domain 1"/>
    <property type="match status" value="1"/>
</dbReference>
<keyword evidence="7 15" id="KW-0418">Kinase</keyword>
<dbReference type="GO" id="GO:0005509">
    <property type="term" value="F:calcium ion binding"/>
    <property type="evidence" value="ECO:0007669"/>
    <property type="project" value="InterPro"/>
</dbReference>
<dbReference type="ExpressionAtlas" id="A0A1D6IGX0">
    <property type="expression patterns" value="baseline and differential"/>
</dbReference>
<evidence type="ECO:0000256" key="4">
    <source>
        <dbReference type="ARBA" id="ARBA00022723"/>
    </source>
</evidence>
<dbReference type="PROSITE" id="PS50011">
    <property type="entry name" value="PROTEIN_KINASE_DOM"/>
    <property type="match status" value="1"/>
</dbReference>
<evidence type="ECO:0000256" key="2">
    <source>
        <dbReference type="ARBA" id="ARBA00022527"/>
    </source>
</evidence>
<organism evidence="15">
    <name type="scientific">Zea mays</name>
    <name type="common">Maize</name>
    <dbReference type="NCBI Taxonomy" id="4577"/>
    <lineage>
        <taxon>Eukaryota</taxon>
        <taxon>Viridiplantae</taxon>
        <taxon>Streptophyta</taxon>
        <taxon>Embryophyta</taxon>
        <taxon>Tracheophyta</taxon>
        <taxon>Spermatophyta</taxon>
        <taxon>Magnoliopsida</taxon>
        <taxon>Liliopsida</taxon>
        <taxon>Poales</taxon>
        <taxon>Poaceae</taxon>
        <taxon>PACMAD clade</taxon>
        <taxon>Panicoideae</taxon>
        <taxon>Andropogonodae</taxon>
        <taxon>Andropogoneae</taxon>
        <taxon>Tripsacinae</taxon>
        <taxon>Zea</taxon>
    </lineage>
</organism>
<dbReference type="SMART" id="SM00054">
    <property type="entry name" value="EFh"/>
    <property type="match status" value="1"/>
</dbReference>
<evidence type="ECO:0000256" key="10">
    <source>
        <dbReference type="ARBA" id="ARBA00024334"/>
    </source>
</evidence>
<comment type="catalytic activity">
    <reaction evidence="12">
        <text>L-seryl-[protein] + ATP = O-phospho-L-seryl-[protein] + ADP + H(+)</text>
        <dbReference type="Rhea" id="RHEA:17989"/>
        <dbReference type="Rhea" id="RHEA-COMP:9863"/>
        <dbReference type="Rhea" id="RHEA-COMP:11604"/>
        <dbReference type="ChEBI" id="CHEBI:15378"/>
        <dbReference type="ChEBI" id="CHEBI:29999"/>
        <dbReference type="ChEBI" id="CHEBI:30616"/>
        <dbReference type="ChEBI" id="CHEBI:83421"/>
        <dbReference type="ChEBI" id="CHEBI:456216"/>
        <dbReference type="EC" id="2.7.11.1"/>
    </reaction>
</comment>
<evidence type="ECO:0000256" key="9">
    <source>
        <dbReference type="ARBA" id="ARBA00022840"/>
    </source>
</evidence>
<dbReference type="SUPFAM" id="SSF56112">
    <property type="entry name" value="Protein kinase-like (PK-like)"/>
    <property type="match status" value="1"/>
</dbReference>
<dbReference type="InterPro" id="IPR011992">
    <property type="entry name" value="EF-hand-dom_pair"/>
</dbReference>
<keyword evidence="3" id="KW-0808">Transferase</keyword>
<accession>A0A1D6IGX0</accession>
<keyword evidence="2" id="KW-0723">Serine/threonine-protein kinase</keyword>
<name>A0A1D6IGX0_MAIZE</name>
<evidence type="ECO:0000256" key="1">
    <source>
        <dbReference type="ARBA" id="ARBA00012513"/>
    </source>
</evidence>
<keyword evidence="6 13" id="KW-0547">Nucleotide-binding</keyword>
<evidence type="ECO:0000256" key="11">
    <source>
        <dbReference type="ARBA" id="ARBA00047899"/>
    </source>
</evidence>
<dbReference type="CDD" id="cd00051">
    <property type="entry name" value="EFh"/>
    <property type="match status" value="1"/>
</dbReference>
<dbReference type="FunFam" id="3.30.200.20:FF:000004">
    <property type="entry name" value="Calcium-dependent protein kinase 1"/>
    <property type="match status" value="1"/>
</dbReference>
<dbReference type="Gene3D" id="1.10.238.10">
    <property type="entry name" value="EF-hand"/>
    <property type="match status" value="1"/>
</dbReference>
<evidence type="ECO:0000256" key="12">
    <source>
        <dbReference type="ARBA" id="ARBA00048679"/>
    </source>
</evidence>
<dbReference type="InterPro" id="IPR018247">
    <property type="entry name" value="EF_Hand_1_Ca_BS"/>
</dbReference>
<keyword evidence="4" id="KW-0479">Metal-binding</keyword>
<dbReference type="InterPro" id="IPR002048">
    <property type="entry name" value="EF_hand_dom"/>
</dbReference>
<dbReference type="InterPro" id="IPR000719">
    <property type="entry name" value="Prot_kinase_dom"/>
</dbReference>
<dbReference type="InterPro" id="IPR017441">
    <property type="entry name" value="Protein_kinase_ATP_BS"/>
</dbReference>
<dbReference type="GO" id="GO:0005524">
    <property type="term" value="F:ATP binding"/>
    <property type="evidence" value="ECO:0007669"/>
    <property type="project" value="UniProtKB-UniRule"/>
</dbReference>
<dbReference type="CDD" id="cd05117">
    <property type="entry name" value="STKc_CAMK"/>
    <property type="match status" value="1"/>
</dbReference>
<reference evidence="15" key="1">
    <citation type="submission" date="2015-12" db="EMBL/GenBank/DDBJ databases">
        <title>Update maize B73 reference genome by single molecule sequencing technologies.</title>
        <authorList>
            <consortium name="Maize Genome Sequencing Project"/>
            <person name="Ware D."/>
        </authorList>
    </citation>
    <scope>NUCLEOTIDE SEQUENCE [LARGE SCALE GENOMIC DNA]</scope>
    <source>
        <tissue evidence="15">Seedling</tissue>
    </source>
</reference>
<dbReference type="EMBL" id="CM007650">
    <property type="protein sequence ID" value="ONM58761.1"/>
    <property type="molecule type" value="Genomic_DNA"/>
</dbReference>
<keyword evidence="8" id="KW-0106">Calcium</keyword>
<gene>
    <name evidence="15" type="ORF">ZEAMMB73_Zm00001d021835</name>
</gene>
<evidence type="ECO:0000256" key="14">
    <source>
        <dbReference type="SAM" id="MobiDB-lite"/>
    </source>
</evidence>
<keyword evidence="5" id="KW-0677">Repeat</keyword>
<dbReference type="PROSITE" id="PS00018">
    <property type="entry name" value="EF_HAND_1"/>
    <property type="match status" value="1"/>
</dbReference>
<feature type="compositionally biased region" description="Basic and acidic residues" evidence="14">
    <location>
        <begin position="10"/>
        <end position="25"/>
    </location>
</feature>
<comment type="catalytic activity">
    <reaction evidence="11">
        <text>L-threonyl-[protein] + ATP = O-phospho-L-threonyl-[protein] + ADP + H(+)</text>
        <dbReference type="Rhea" id="RHEA:46608"/>
        <dbReference type="Rhea" id="RHEA-COMP:11060"/>
        <dbReference type="Rhea" id="RHEA-COMP:11605"/>
        <dbReference type="ChEBI" id="CHEBI:15378"/>
        <dbReference type="ChEBI" id="CHEBI:30013"/>
        <dbReference type="ChEBI" id="CHEBI:30616"/>
        <dbReference type="ChEBI" id="CHEBI:61977"/>
        <dbReference type="ChEBI" id="CHEBI:456216"/>
        <dbReference type="EC" id="2.7.11.1"/>
    </reaction>
</comment>
<dbReference type="PROSITE" id="PS50222">
    <property type="entry name" value="EF_HAND_2"/>
    <property type="match status" value="1"/>
</dbReference>
<dbReference type="PROSITE" id="PS00107">
    <property type="entry name" value="PROTEIN_KINASE_ATP"/>
    <property type="match status" value="1"/>
</dbReference>
<evidence type="ECO:0000256" key="8">
    <source>
        <dbReference type="ARBA" id="ARBA00022837"/>
    </source>
</evidence>
<feature type="binding site" evidence="13">
    <location>
        <position position="93"/>
    </location>
    <ligand>
        <name>ATP</name>
        <dbReference type="ChEBI" id="CHEBI:30616"/>
    </ligand>
</feature>
<proteinExistence type="inferred from homology"/>
<dbReference type="InterPro" id="IPR050205">
    <property type="entry name" value="CDPK_Ser/Thr_kinases"/>
</dbReference>
<dbReference type="GO" id="GO:0004674">
    <property type="term" value="F:protein serine/threonine kinase activity"/>
    <property type="evidence" value="ECO:0007669"/>
    <property type="project" value="UniProtKB-KW"/>
</dbReference>
<evidence type="ECO:0000256" key="13">
    <source>
        <dbReference type="PROSITE-ProRule" id="PRU10141"/>
    </source>
</evidence>
<dbReference type="Pfam" id="PF00069">
    <property type="entry name" value="Pkinase"/>
    <property type="match status" value="1"/>
</dbReference>
<evidence type="ECO:0000313" key="15">
    <source>
        <dbReference type="EMBL" id="ONM58761.1"/>
    </source>
</evidence>
<evidence type="ECO:0000256" key="6">
    <source>
        <dbReference type="ARBA" id="ARBA00022741"/>
    </source>
</evidence>
<dbReference type="AlphaFoldDB" id="A0A1D6IGX0"/>
<dbReference type="PANTHER" id="PTHR24349">
    <property type="entry name" value="SERINE/THREONINE-PROTEIN KINASE"/>
    <property type="match status" value="1"/>
</dbReference>
<dbReference type="SMART" id="SM00220">
    <property type="entry name" value="S_TKc"/>
    <property type="match status" value="1"/>
</dbReference>
<dbReference type="PROSITE" id="PS00108">
    <property type="entry name" value="PROTEIN_KINASE_ST"/>
    <property type="match status" value="1"/>
</dbReference>
<dbReference type="FunFam" id="1.10.510.10:FF:000067">
    <property type="entry name" value="calcium-dependent protein kinase 13"/>
    <property type="match status" value="1"/>
</dbReference>
<dbReference type="InterPro" id="IPR011009">
    <property type="entry name" value="Kinase-like_dom_sf"/>
</dbReference>
<dbReference type="EC" id="2.7.11.1" evidence="1"/>
<comment type="similarity">
    <text evidence="10">Belongs to the protein kinase superfamily. Ser/Thr protein kinase family. CDPK subfamily.</text>
</comment>
<sequence>MGNCCVTPKAADDAGGGKKPKEPKQKKGKKPNPFSIEYNRSGQASAPKLVVLRDPTGRDIAARYELGAELGRGEFGVTYLCTDRASGEALACKSISKKKLRTAVDLEDVRREVEIMRHLPKHPNVVTLRDTYEDDNAVHLVMELCEGGELFDRIVARGHYTERAAALVLRTIVEVVQMCHKHGVMHRDLKPENFLFANKKESAALKAIDFGLSVFFTPGERFSEIVGSPYYMAPEVLKRNYGPEVDVWSAGVILYILLCGVPPFWAETEQGVAQAIIRSVIDFKRDPWPRVSDNAKDLVRGMLNPDPKRRLTAHQVLGNNHFHTRWLYCVLLSFFYLKPVQNYYLRLLNLALALMEDNVIIFHKCSSLYICLITLYLSPGHPWLQNIKKAPNVNLGETVKARLQQFSVMNKFKKHALRVIAEHLSVEEAADIKDMFEKMDLNKDQMLSFEELKLGLHKFGHQMPDADVQTLMEAVSLHSFSPQQKLNLHHFNIVLEFLFCLCQTPLDSVLSTRFNVFPSHFN</sequence>
<feature type="region of interest" description="Disordered" evidence="14">
    <location>
        <begin position="1"/>
        <end position="39"/>
    </location>
</feature>
<dbReference type="SUPFAM" id="SSF47473">
    <property type="entry name" value="EF-hand"/>
    <property type="match status" value="1"/>
</dbReference>
<evidence type="ECO:0000256" key="3">
    <source>
        <dbReference type="ARBA" id="ARBA00022679"/>
    </source>
</evidence>
<dbReference type="InterPro" id="IPR008271">
    <property type="entry name" value="Ser/Thr_kinase_AS"/>
</dbReference>